<protein>
    <submittedName>
        <fullName evidence="3">Uncharacterized protein</fullName>
    </submittedName>
</protein>
<feature type="region of interest" description="Disordered" evidence="2">
    <location>
        <begin position="222"/>
        <end position="241"/>
    </location>
</feature>
<gene>
    <name evidence="3" type="primary">KNAG0A05860</name>
    <name evidence="3" type="ordered locus">KNAG_0A05860</name>
</gene>
<dbReference type="RefSeq" id="XP_022462495.1">
    <property type="nucleotide sequence ID" value="XM_022610207.1"/>
</dbReference>
<dbReference type="EMBL" id="HE978314">
    <property type="protein sequence ID" value="CCK68249.1"/>
    <property type="molecule type" value="Genomic_DNA"/>
</dbReference>
<dbReference type="GeneID" id="34523884"/>
<dbReference type="HOGENOM" id="CLU_069850_0_0_1"/>
<name>J7S2M1_HUIN7</name>
<sequence>MQAVPKLDRELTPPISLPSTHNQMVVAETKEDMELSNVLLNAKQLLHRLSSEQVKSPAENLQGLHGSMLSPPDRPLSEKATVDQISSAAQVIDIPDQMGVLPVLKSLVYSLEFASRQLQQYKFKNMMLTSANNDNELRVNVERNLKKQELERMKNQLLMTKQNLNERLNSKDIKIRKYKKRIIEKNKEINKLARMLNISAAEINHNNGSSFEYSNSTISSLRTTTTAETSDTHGDTSANRFQRSNMLRTLGALASQVLNDETETLPLTEQYYNLAVN</sequence>
<evidence type="ECO:0000313" key="4">
    <source>
        <dbReference type="Proteomes" id="UP000006310"/>
    </source>
</evidence>
<evidence type="ECO:0000256" key="1">
    <source>
        <dbReference type="SAM" id="Coils"/>
    </source>
</evidence>
<proteinExistence type="predicted"/>
<evidence type="ECO:0000313" key="3">
    <source>
        <dbReference type="EMBL" id="CCK68249.1"/>
    </source>
</evidence>
<dbReference type="KEGG" id="kng:KNAG_0A05860"/>
<reference evidence="4" key="2">
    <citation type="submission" date="2012-08" db="EMBL/GenBank/DDBJ databases">
        <title>Genome sequence of Kazachstania naganishii.</title>
        <authorList>
            <person name="Gordon J.L."/>
            <person name="Armisen D."/>
            <person name="Proux-Wera E."/>
            <person name="OhEigeartaigh S.S."/>
            <person name="Byrne K.P."/>
            <person name="Wolfe K.H."/>
        </authorList>
    </citation>
    <scope>NUCLEOTIDE SEQUENCE [LARGE SCALE GENOMIC DNA]</scope>
    <source>
        <strain evidence="4">ATCC MYA-139 / BCRC 22969 / CBS 8797 / CCRC 22969 / KCTC 17520 / NBRC 10181 / NCYC 3082</strain>
    </source>
</reference>
<dbReference type="Proteomes" id="UP000006310">
    <property type="component" value="Chromosome 1"/>
</dbReference>
<dbReference type="OrthoDB" id="3981131at2759"/>
<organism evidence="3 4">
    <name type="scientific">Huiozyma naganishii (strain ATCC MYA-139 / BCRC 22969 / CBS 8797 / KCTC 17520 / NBRC 10181 / NCYC 3082 / Yp74L-3)</name>
    <name type="common">Yeast</name>
    <name type="synonym">Kazachstania naganishii</name>
    <dbReference type="NCBI Taxonomy" id="1071383"/>
    <lineage>
        <taxon>Eukaryota</taxon>
        <taxon>Fungi</taxon>
        <taxon>Dikarya</taxon>
        <taxon>Ascomycota</taxon>
        <taxon>Saccharomycotina</taxon>
        <taxon>Saccharomycetes</taxon>
        <taxon>Saccharomycetales</taxon>
        <taxon>Saccharomycetaceae</taxon>
        <taxon>Huiozyma</taxon>
    </lineage>
</organism>
<accession>J7S2M1</accession>
<dbReference type="AlphaFoldDB" id="J7S2M1"/>
<keyword evidence="1" id="KW-0175">Coiled coil</keyword>
<evidence type="ECO:0000256" key="2">
    <source>
        <dbReference type="SAM" id="MobiDB-lite"/>
    </source>
</evidence>
<keyword evidence="4" id="KW-1185">Reference proteome</keyword>
<feature type="coiled-coil region" evidence="1">
    <location>
        <begin position="131"/>
        <end position="195"/>
    </location>
</feature>
<reference evidence="3 4" key="1">
    <citation type="journal article" date="2011" name="Proc. Natl. Acad. Sci. U.S.A.">
        <title>Evolutionary erosion of yeast sex chromosomes by mating-type switching accidents.</title>
        <authorList>
            <person name="Gordon J.L."/>
            <person name="Armisen D."/>
            <person name="Proux-Wera E."/>
            <person name="Oheigeartaigh S.S."/>
            <person name="Byrne K.P."/>
            <person name="Wolfe K.H."/>
        </authorList>
    </citation>
    <scope>NUCLEOTIDE SEQUENCE [LARGE SCALE GENOMIC DNA]</scope>
    <source>
        <strain evidence="4">ATCC MYA-139 / BCRC 22969 / CBS 8797 / CCRC 22969 / KCTC 17520 / NBRC 10181 / NCYC 3082</strain>
    </source>
</reference>